<organism evidence="3 4">
    <name type="scientific">Lottia gigantea</name>
    <name type="common">Giant owl limpet</name>
    <dbReference type="NCBI Taxonomy" id="225164"/>
    <lineage>
        <taxon>Eukaryota</taxon>
        <taxon>Metazoa</taxon>
        <taxon>Spiralia</taxon>
        <taxon>Lophotrochozoa</taxon>
        <taxon>Mollusca</taxon>
        <taxon>Gastropoda</taxon>
        <taxon>Patellogastropoda</taxon>
        <taxon>Lottioidea</taxon>
        <taxon>Lottiidae</taxon>
        <taxon>Lottia</taxon>
    </lineage>
</organism>
<proteinExistence type="predicted"/>
<dbReference type="OrthoDB" id="2441647at2759"/>
<evidence type="ECO:0000313" key="4">
    <source>
        <dbReference type="Proteomes" id="UP000030746"/>
    </source>
</evidence>
<keyword evidence="1" id="KW-0175">Coiled coil</keyword>
<gene>
    <name evidence="3" type="ORF">LOTGIDRAFT_160959</name>
</gene>
<evidence type="ECO:0000313" key="3">
    <source>
        <dbReference type="EMBL" id="ESO94726.1"/>
    </source>
</evidence>
<feature type="compositionally biased region" description="Basic and acidic residues" evidence="2">
    <location>
        <begin position="54"/>
        <end position="64"/>
    </location>
</feature>
<evidence type="ECO:0000256" key="1">
    <source>
        <dbReference type="SAM" id="Coils"/>
    </source>
</evidence>
<dbReference type="AlphaFoldDB" id="V4AM87"/>
<reference evidence="3 4" key="1">
    <citation type="journal article" date="2013" name="Nature">
        <title>Insights into bilaterian evolution from three spiralian genomes.</title>
        <authorList>
            <person name="Simakov O."/>
            <person name="Marletaz F."/>
            <person name="Cho S.J."/>
            <person name="Edsinger-Gonzales E."/>
            <person name="Havlak P."/>
            <person name="Hellsten U."/>
            <person name="Kuo D.H."/>
            <person name="Larsson T."/>
            <person name="Lv J."/>
            <person name="Arendt D."/>
            <person name="Savage R."/>
            <person name="Osoegawa K."/>
            <person name="de Jong P."/>
            <person name="Grimwood J."/>
            <person name="Chapman J.A."/>
            <person name="Shapiro H."/>
            <person name="Aerts A."/>
            <person name="Otillar R.P."/>
            <person name="Terry A.Y."/>
            <person name="Boore J.L."/>
            <person name="Grigoriev I.V."/>
            <person name="Lindberg D.R."/>
            <person name="Seaver E.C."/>
            <person name="Weisblat D.A."/>
            <person name="Putnam N.H."/>
            <person name="Rokhsar D.S."/>
        </authorList>
    </citation>
    <scope>NUCLEOTIDE SEQUENCE [LARGE SCALE GENOMIC DNA]</scope>
</reference>
<dbReference type="OMA" id="IWPEGQQ"/>
<dbReference type="EMBL" id="KB201750">
    <property type="protein sequence ID" value="ESO94726.1"/>
    <property type="molecule type" value="Genomic_DNA"/>
</dbReference>
<dbReference type="CTD" id="20238553"/>
<dbReference type="STRING" id="225164.V4AM87"/>
<dbReference type="InterPro" id="IPR026202">
    <property type="entry name" value="GOLGB1"/>
</dbReference>
<dbReference type="RefSeq" id="XP_009054467.1">
    <property type="nucleotide sequence ID" value="XM_009056219.1"/>
</dbReference>
<dbReference type="GO" id="GO:0005794">
    <property type="term" value="C:Golgi apparatus"/>
    <property type="evidence" value="ECO:0007669"/>
    <property type="project" value="InterPro"/>
</dbReference>
<dbReference type="GeneID" id="20238553"/>
<keyword evidence="4" id="KW-1185">Reference proteome</keyword>
<feature type="region of interest" description="Disordered" evidence="2">
    <location>
        <begin position="534"/>
        <end position="557"/>
    </location>
</feature>
<feature type="coiled-coil region" evidence="1">
    <location>
        <begin position="343"/>
        <end position="402"/>
    </location>
</feature>
<dbReference type="Proteomes" id="UP000030746">
    <property type="component" value="Unassembled WGS sequence"/>
</dbReference>
<evidence type="ECO:0000256" key="2">
    <source>
        <dbReference type="SAM" id="MobiDB-lite"/>
    </source>
</evidence>
<sequence>MTKAYVDLQFFAYNPKGNLDESNAKVAKLKLQTKAKDTKLRQLEGKGTTSDSASTEKNDAEDLSRLERGHAKLLKKKLEEKEKIIGEKDEVIKIRENQIEAKESVLAERETIMLDLREQLQQKTEAMVVLQSSGIGESGMDEMYAQIVYKDKKLLELNNKILEQDRQVMDLQEYVSEKNEVIRGRDKVIEILQSSLKEKDQNVQDQAMLIAKLTAKVEQSEEHNSLLNEQLQKREHDLKIETDRFSLKLSESQKYFEETLSEREAELRKLHENISIKEKEVLTSQNDIREIINRHERDIQSIMSKSSMNIEDAVINMMEQKIKDSNEVLEGKIKVVEIMQSEMTGKDEELRKNREALRNLKDKLQVTSEQLLLIQANFVEMEAQWRDEKSKLETKVKSLVEKHETEVSEKDLQMQSLQMSLTQYESVYVQASVQYSSLQERYQQTFNELQKVKEGNQPSSVQTSLSSSVSEIQELRTINECLKTEIALKTDELEILKKSTVEDTKSEKSEAKMLKMKAQMTSKIKTLEKELEGLRQQPGLPSEAQARSLGSVSFQLQ</sequence>
<feature type="region of interest" description="Disordered" evidence="2">
    <location>
        <begin position="40"/>
        <end position="64"/>
    </location>
</feature>
<dbReference type="PANTHER" id="PTHR18887">
    <property type="entry name" value="GOLGI-ASSOCIATED PROTEIN GCP360-RELATED"/>
    <property type="match status" value="1"/>
</dbReference>
<protein>
    <submittedName>
        <fullName evidence="3">Uncharacterized protein</fullName>
    </submittedName>
</protein>
<dbReference type="HOGENOM" id="CLU_489435_0_0_1"/>
<name>V4AM87_LOTGI</name>
<dbReference type="PANTHER" id="PTHR18887:SF5">
    <property type="entry name" value="GOLGIN SUBFAMILY B MEMBER 1-LIKE"/>
    <property type="match status" value="1"/>
</dbReference>
<feature type="compositionally biased region" description="Polar residues" evidence="2">
    <location>
        <begin position="548"/>
        <end position="557"/>
    </location>
</feature>
<accession>V4AM87</accession>
<dbReference type="KEGG" id="lgi:LOTGIDRAFT_160959"/>